<keyword evidence="3" id="KW-1185">Reference proteome</keyword>
<dbReference type="AlphaFoldDB" id="A0A3M9XLV8"/>
<evidence type="ECO:0000313" key="3">
    <source>
        <dbReference type="Proteomes" id="UP000268623"/>
    </source>
</evidence>
<keyword evidence="2" id="KW-0808">Transferase</keyword>
<accession>A0A3M9XLV8</accession>
<proteinExistence type="predicted"/>
<dbReference type="OrthoDB" id="9796760at2"/>
<gene>
    <name evidence="2" type="ORF">D1O30_02580</name>
</gene>
<feature type="domain" description="Methyltransferase type 11" evidence="1">
    <location>
        <begin position="92"/>
        <end position="144"/>
    </location>
</feature>
<dbReference type="Pfam" id="PF08241">
    <property type="entry name" value="Methyltransf_11"/>
    <property type="match status" value="1"/>
</dbReference>
<reference evidence="2 3" key="1">
    <citation type="submission" date="2018-08" db="EMBL/GenBank/DDBJ databases">
        <title>Genome sequence of Methylocystis hirsuta CSC1, a methanotroph able to accumulate PHAs.</title>
        <authorList>
            <person name="Bordel S."/>
            <person name="Rodriguez E."/>
            <person name="Gancedo J."/>
            <person name="Munoz R."/>
        </authorList>
    </citation>
    <scope>NUCLEOTIDE SEQUENCE [LARGE SCALE GENOMIC DNA]</scope>
    <source>
        <strain evidence="2 3">CSC1</strain>
    </source>
</reference>
<organism evidence="2 3">
    <name type="scientific">Methylocystis hirsuta</name>
    <dbReference type="NCBI Taxonomy" id="369798"/>
    <lineage>
        <taxon>Bacteria</taxon>
        <taxon>Pseudomonadati</taxon>
        <taxon>Pseudomonadota</taxon>
        <taxon>Alphaproteobacteria</taxon>
        <taxon>Hyphomicrobiales</taxon>
        <taxon>Methylocystaceae</taxon>
        <taxon>Methylocystis</taxon>
    </lineage>
</organism>
<name>A0A3M9XLV8_9HYPH</name>
<dbReference type="Proteomes" id="UP000268623">
    <property type="component" value="Unassembled WGS sequence"/>
</dbReference>
<sequence length="250" mass="28613">MWRSPDKRRTEICQLAKTGSRIRVMPSVDKYRNSKGLIWLNVASSTYSLEEFTNFDNHIFLRLSRLPSFLTDLLPAKYHQNLDDYRKARRTALMVQHDCRKALPLPDSSVDHVLCSHFLEHVYPGEADLILRDFHRVLKRGGTIQIIVPDLEVQADDYCRRKEQGDPAAADEFVKATLLTTEARGTVKFRIMNALGAFGLQHCWMYDYASMSARIANAGFEILDENDTPSRNFRAGDDSVHIVARKGSEH</sequence>
<dbReference type="CDD" id="cd02440">
    <property type="entry name" value="AdoMet_MTases"/>
    <property type="match status" value="1"/>
</dbReference>
<dbReference type="InterPro" id="IPR013216">
    <property type="entry name" value="Methyltransf_11"/>
</dbReference>
<dbReference type="Gene3D" id="3.40.50.150">
    <property type="entry name" value="Vaccinia Virus protein VP39"/>
    <property type="match status" value="1"/>
</dbReference>
<dbReference type="EMBL" id="QWDD01000001">
    <property type="protein sequence ID" value="RNJ48682.1"/>
    <property type="molecule type" value="Genomic_DNA"/>
</dbReference>
<comment type="caution">
    <text evidence="2">The sequence shown here is derived from an EMBL/GenBank/DDBJ whole genome shotgun (WGS) entry which is preliminary data.</text>
</comment>
<dbReference type="InterPro" id="IPR029063">
    <property type="entry name" value="SAM-dependent_MTases_sf"/>
</dbReference>
<protein>
    <submittedName>
        <fullName evidence="2">Methyltransferase domain-containing protein</fullName>
    </submittedName>
</protein>
<dbReference type="GO" id="GO:0032259">
    <property type="term" value="P:methylation"/>
    <property type="evidence" value="ECO:0007669"/>
    <property type="project" value="UniProtKB-KW"/>
</dbReference>
<keyword evidence="2" id="KW-0489">Methyltransferase</keyword>
<evidence type="ECO:0000313" key="2">
    <source>
        <dbReference type="EMBL" id="RNJ48682.1"/>
    </source>
</evidence>
<dbReference type="GO" id="GO:0008757">
    <property type="term" value="F:S-adenosylmethionine-dependent methyltransferase activity"/>
    <property type="evidence" value="ECO:0007669"/>
    <property type="project" value="InterPro"/>
</dbReference>
<dbReference type="SUPFAM" id="SSF53335">
    <property type="entry name" value="S-adenosyl-L-methionine-dependent methyltransferases"/>
    <property type="match status" value="1"/>
</dbReference>
<evidence type="ECO:0000259" key="1">
    <source>
        <dbReference type="Pfam" id="PF08241"/>
    </source>
</evidence>